<feature type="transmembrane region" description="Helical" evidence="21">
    <location>
        <begin position="821"/>
        <end position="846"/>
    </location>
</feature>
<evidence type="ECO:0000256" key="9">
    <source>
        <dbReference type="ARBA" id="ARBA00022729"/>
    </source>
</evidence>
<dbReference type="FunFam" id="3.80.10.10:FF:000221">
    <property type="entry name" value="Leucine-rich repeat receptor-like protein kinase PXL1"/>
    <property type="match status" value="1"/>
</dbReference>
<keyword evidence="11 20" id="KW-0547">Nucleotide-binding</keyword>
<dbReference type="GO" id="GO:0006952">
    <property type="term" value="P:defense response"/>
    <property type="evidence" value="ECO:0007669"/>
    <property type="project" value="UniProtKB-ARBA"/>
</dbReference>
<feature type="domain" description="Protein kinase" evidence="22">
    <location>
        <begin position="887"/>
        <end position="1164"/>
    </location>
</feature>
<dbReference type="GO" id="GO:0005524">
    <property type="term" value="F:ATP binding"/>
    <property type="evidence" value="ECO:0007669"/>
    <property type="project" value="UniProtKB-UniRule"/>
</dbReference>
<dbReference type="Gene3D" id="3.30.200.20">
    <property type="entry name" value="Phosphorylase Kinase, domain 1"/>
    <property type="match status" value="1"/>
</dbReference>
<dbReference type="Pfam" id="PF23598">
    <property type="entry name" value="LRR_14"/>
    <property type="match status" value="2"/>
</dbReference>
<keyword evidence="13 20" id="KW-0067">ATP-binding</keyword>
<comment type="catalytic activity">
    <reaction evidence="18">
        <text>L-threonyl-[protein] + ATP = O-phospho-L-threonyl-[protein] + ADP + H(+)</text>
        <dbReference type="Rhea" id="RHEA:46608"/>
        <dbReference type="Rhea" id="RHEA-COMP:11060"/>
        <dbReference type="Rhea" id="RHEA-COMP:11605"/>
        <dbReference type="ChEBI" id="CHEBI:15378"/>
        <dbReference type="ChEBI" id="CHEBI:30013"/>
        <dbReference type="ChEBI" id="CHEBI:30616"/>
        <dbReference type="ChEBI" id="CHEBI:61977"/>
        <dbReference type="ChEBI" id="CHEBI:456216"/>
        <dbReference type="EC" id="2.7.11.1"/>
    </reaction>
</comment>
<keyword evidence="15 21" id="KW-0472">Membrane</keyword>
<dbReference type="FunFam" id="3.80.10.10:FF:000177">
    <property type="entry name" value="Leucine-rich repeat receptor-like serine/threonine-protein kinase At1g17230"/>
    <property type="match status" value="1"/>
</dbReference>
<sequence length="1176" mass="130832">MPMFFTEEEKLPKLKNLSVCVWATFATFLLLAEKDIREMTQVIYLSINCSEAETPLQVSHHQFEYVSVPHLSQKVKQMRNKVFQVNSNDEKINVAPSILASRGEDFPFSHTGKPRERAARHQTFLFRSTYFPPRQLLLFLNVRAIAPAPVTQEAAEAQALLTWKASLENHSLLNSWSLLNNSNATSTESKRNSTCNWLGITCNVAGRITRINLFNASLRGKLDNLSFSSISELTILNLSSNALHGTIPAHIGTLTKLNILDLSVNQFFGYLPLSLGNLTKLTTLYIYENNISGSIPQEIGYLKNLIDLELSTNLLTGIIPPTLGNLTKLTTLYIYENNISGSIPQEIGHLKNLVDLRISFNLLTGKIPPTLENLTKLTTLYINNNKISGSIPQEIGHLKNLIKLALSTNLLTGTIPPTLGNLTKLIKLYISENNLSGFIPQEIGYLENLNEIALYMNNLIGPISSTIGKLKNLTKLFVYENQLSGPIPPEITNLTHLTNLYLDDNNFSGRLPEELCHRGSLTVFTAFSNHLTSPIPKSLQNCTSLIRVRLENNHLTGNTFEVFRHYPNLIYMDLSYNDLYGELSPKWGEYQSLQKLQLSGNKITGKIPPEFGKLSQLKVLGLSSNNLAGEILKEMGRLSALYSLSLNDNELSGSVPIEIGLLSDLEGLDLSINNLSSHIPEELMSCFKLWSLHMSRNKFSGRVPSQIGTLATLQSLDLSQNSLSKEIPSQLGSLKMLENLNLSHNMLSGHIPPSFEEISSLTSIDISYNNLEGPIPRSKAFQQAPFEALSHNKGLCGNASGLQPCNSTFIDKGHLKKVSKVVIIITLSISGLIFLLLACIVIFFFLKRRARHTAIELQEMRQGDAFSIWDFDGRIAYDDIIQATENFDSKYCIGVGGYGSVYRAELSTGQVVAVKRLHPMEGGSTRDQKSFNNELKALTEIRHRNIVKLHGFCSHEQCMFLIYEYMERGKLAGILSCEGALELDWIKRVNVVKGVANALSYMHHDCSPPIVHQDISSNNILLDSELEACISDFGTSRLLKPDSSNWSSLAGTYGYVAPELAYTMEVTEKCDVYSFGVLTFEVLMGKHPGDLIHTLHFSIGQNILLKDVLDQRLSLPSAQTVDEVISVAVVALACIRANPQSRPNMRNVSKKLSNNRLCTLEPFQTITLCQLNDLDI</sequence>
<dbReference type="CDD" id="cd12087">
    <property type="entry name" value="TM_EGFR-like"/>
    <property type="match status" value="1"/>
</dbReference>
<dbReference type="FunFam" id="3.80.10.10:FF:000453">
    <property type="entry name" value="Leucine-rich receptor-like protein kinase family protein"/>
    <property type="match status" value="1"/>
</dbReference>
<dbReference type="GO" id="GO:0004674">
    <property type="term" value="F:protein serine/threonine kinase activity"/>
    <property type="evidence" value="ECO:0007669"/>
    <property type="project" value="UniProtKB-KW"/>
</dbReference>
<evidence type="ECO:0000256" key="19">
    <source>
        <dbReference type="ARBA" id="ARBA00048679"/>
    </source>
</evidence>
<evidence type="ECO:0000256" key="1">
    <source>
        <dbReference type="ARBA" id="ARBA00004236"/>
    </source>
</evidence>
<dbReference type="STRING" id="337451.A0A443Q3G3"/>
<dbReference type="FunFam" id="1.10.510.10:FF:000445">
    <property type="entry name" value="MDIS1-interacting receptor like kinase 2"/>
    <property type="match status" value="1"/>
</dbReference>
<evidence type="ECO:0000256" key="8">
    <source>
        <dbReference type="ARBA" id="ARBA00022692"/>
    </source>
</evidence>
<evidence type="ECO:0000256" key="16">
    <source>
        <dbReference type="ARBA" id="ARBA00023170"/>
    </source>
</evidence>
<dbReference type="PROSITE" id="PS00107">
    <property type="entry name" value="PROTEIN_KINASE_ATP"/>
    <property type="match status" value="1"/>
</dbReference>
<dbReference type="Proteomes" id="UP000283530">
    <property type="component" value="Unassembled WGS sequence"/>
</dbReference>
<dbReference type="InterPro" id="IPR032675">
    <property type="entry name" value="LRR_dom_sf"/>
</dbReference>
<keyword evidence="17" id="KW-0325">Glycoprotein</keyword>
<evidence type="ECO:0000313" key="23">
    <source>
        <dbReference type="EMBL" id="RWR97556.1"/>
    </source>
</evidence>
<dbReference type="PROSITE" id="PS50011">
    <property type="entry name" value="PROTEIN_KINASE_DOM"/>
    <property type="match status" value="1"/>
</dbReference>
<evidence type="ECO:0000256" key="20">
    <source>
        <dbReference type="PROSITE-ProRule" id="PRU10141"/>
    </source>
</evidence>
<dbReference type="EC" id="2.7.11.1" evidence="3"/>
<dbReference type="Gene3D" id="1.10.510.10">
    <property type="entry name" value="Transferase(Phosphotransferase) domain 1"/>
    <property type="match status" value="1"/>
</dbReference>
<keyword evidence="5" id="KW-0597">Phosphoprotein</keyword>
<dbReference type="InterPro" id="IPR051716">
    <property type="entry name" value="Plant_RL_S/T_kinase"/>
</dbReference>
<dbReference type="InterPro" id="IPR017441">
    <property type="entry name" value="Protein_kinase_ATP_BS"/>
</dbReference>
<dbReference type="EMBL" id="QPKB01000014">
    <property type="protein sequence ID" value="RWR97556.1"/>
    <property type="molecule type" value="Genomic_DNA"/>
</dbReference>
<protein>
    <recommendedName>
        <fullName evidence="3">non-specific serine/threonine protein kinase</fullName>
        <ecNumber evidence="3">2.7.11.1</ecNumber>
    </recommendedName>
</protein>
<evidence type="ECO:0000256" key="15">
    <source>
        <dbReference type="ARBA" id="ARBA00023136"/>
    </source>
</evidence>
<dbReference type="PROSITE" id="PS00109">
    <property type="entry name" value="PROTEIN_KINASE_TYR"/>
    <property type="match status" value="1"/>
</dbReference>
<comment type="subcellular location">
    <subcellularLocation>
        <location evidence="1">Cell membrane</location>
    </subcellularLocation>
    <subcellularLocation>
        <location evidence="2">Membrane</location>
        <topology evidence="2">Single-pass type I membrane protein</topology>
    </subcellularLocation>
</comment>
<dbReference type="GO" id="GO:0005886">
    <property type="term" value="C:plasma membrane"/>
    <property type="evidence" value="ECO:0007669"/>
    <property type="project" value="UniProtKB-SubCell"/>
</dbReference>
<comment type="caution">
    <text evidence="23">The sequence shown here is derived from an EMBL/GenBank/DDBJ whole genome shotgun (WGS) entry which is preliminary data.</text>
</comment>
<evidence type="ECO:0000313" key="24">
    <source>
        <dbReference type="Proteomes" id="UP000283530"/>
    </source>
</evidence>
<dbReference type="InterPro" id="IPR008266">
    <property type="entry name" value="Tyr_kinase_AS"/>
</dbReference>
<proteinExistence type="predicted"/>
<dbReference type="Pfam" id="PF00560">
    <property type="entry name" value="LRR_1"/>
    <property type="match status" value="4"/>
</dbReference>
<dbReference type="InterPro" id="IPR003591">
    <property type="entry name" value="Leu-rich_rpt_typical-subtyp"/>
</dbReference>
<evidence type="ECO:0000256" key="5">
    <source>
        <dbReference type="ARBA" id="ARBA00022553"/>
    </source>
</evidence>
<evidence type="ECO:0000256" key="10">
    <source>
        <dbReference type="ARBA" id="ARBA00022737"/>
    </source>
</evidence>
<evidence type="ECO:0000256" key="21">
    <source>
        <dbReference type="SAM" id="Phobius"/>
    </source>
</evidence>
<evidence type="ECO:0000256" key="6">
    <source>
        <dbReference type="ARBA" id="ARBA00022614"/>
    </source>
</evidence>
<dbReference type="SUPFAM" id="SSF56112">
    <property type="entry name" value="Protein kinase-like (PK-like)"/>
    <property type="match status" value="1"/>
</dbReference>
<evidence type="ECO:0000256" key="18">
    <source>
        <dbReference type="ARBA" id="ARBA00047899"/>
    </source>
</evidence>
<dbReference type="AlphaFoldDB" id="A0A443Q3G3"/>
<keyword evidence="9" id="KW-0732">Signal</keyword>
<dbReference type="OrthoDB" id="676979at2759"/>
<dbReference type="FunFam" id="3.30.200.20:FF:000309">
    <property type="entry name" value="Leucine-rich repeat receptor protein kinase MSP1"/>
    <property type="match status" value="1"/>
</dbReference>
<name>A0A443Q3G3_9MAGN</name>
<keyword evidence="6" id="KW-0433">Leucine-rich repeat</keyword>
<evidence type="ECO:0000256" key="13">
    <source>
        <dbReference type="ARBA" id="ARBA00022840"/>
    </source>
</evidence>
<evidence type="ECO:0000256" key="3">
    <source>
        <dbReference type="ARBA" id="ARBA00012513"/>
    </source>
</evidence>
<organism evidence="23 24">
    <name type="scientific">Cinnamomum micranthum f. kanehirae</name>
    <dbReference type="NCBI Taxonomy" id="337451"/>
    <lineage>
        <taxon>Eukaryota</taxon>
        <taxon>Viridiplantae</taxon>
        <taxon>Streptophyta</taxon>
        <taxon>Embryophyta</taxon>
        <taxon>Tracheophyta</taxon>
        <taxon>Spermatophyta</taxon>
        <taxon>Magnoliopsida</taxon>
        <taxon>Magnoliidae</taxon>
        <taxon>Laurales</taxon>
        <taxon>Lauraceae</taxon>
        <taxon>Cinnamomum</taxon>
    </lineage>
</organism>
<feature type="binding site" evidence="20">
    <location>
        <position position="915"/>
    </location>
    <ligand>
        <name>ATP</name>
        <dbReference type="ChEBI" id="CHEBI:30616"/>
    </ligand>
</feature>
<keyword evidence="7" id="KW-0808">Transferase</keyword>
<keyword evidence="16 23" id="KW-0675">Receptor</keyword>
<keyword evidence="4" id="KW-0723">Serine/threonine-protein kinase</keyword>
<evidence type="ECO:0000259" key="22">
    <source>
        <dbReference type="PROSITE" id="PS50011"/>
    </source>
</evidence>
<evidence type="ECO:0000256" key="17">
    <source>
        <dbReference type="ARBA" id="ARBA00023180"/>
    </source>
</evidence>
<dbReference type="SMART" id="SM00369">
    <property type="entry name" value="LRR_TYP"/>
    <property type="match status" value="11"/>
</dbReference>
<dbReference type="PANTHER" id="PTHR48053">
    <property type="entry name" value="LEUCINE RICH REPEAT FAMILY PROTEIN, EXPRESSED"/>
    <property type="match status" value="1"/>
</dbReference>
<keyword evidence="12 23" id="KW-0418">Kinase</keyword>
<gene>
    <name evidence="23" type="ORF">CKAN_02699800</name>
</gene>
<dbReference type="InterPro" id="IPR000719">
    <property type="entry name" value="Prot_kinase_dom"/>
</dbReference>
<dbReference type="SMART" id="SM00365">
    <property type="entry name" value="LRR_SD22"/>
    <property type="match status" value="6"/>
</dbReference>
<dbReference type="Pfam" id="PF08263">
    <property type="entry name" value="LRRNT_2"/>
    <property type="match status" value="1"/>
</dbReference>
<keyword evidence="24" id="KW-1185">Reference proteome</keyword>
<keyword evidence="14 21" id="KW-1133">Transmembrane helix</keyword>
<dbReference type="GO" id="GO:0009791">
    <property type="term" value="P:post-embryonic development"/>
    <property type="evidence" value="ECO:0007669"/>
    <property type="project" value="UniProtKB-ARBA"/>
</dbReference>
<dbReference type="SUPFAM" id="SSF52047">
    <property type="entry name" value="RNI-like"/>
    <property type="match status" value="1"/>
</dbReference>
<evidence type="ECO:0000256" key="4">
    <source>
        <dbReference type="ARBA" id="ARBA00022527"/>
    </source>
</evidence>
<reference evidence="23 24" key="1">
    <citation type="journal article" date="2019" name="Nat. Plants">
        <title>Stout camphor tree genome fills gaps in understanding of flowering plant genome evolution.</title>
        <authorList>
            <person name="Chaw S.M."/>
            <person name="Liu Y.C."/>
            <person name="Wu Y.W."/>
            <person name="Wang H.Y."/>
            <person name="Lin C.I."/>
            <person name="Wu C.S."/>
            <person name="Ke H.M."/>
            <person name="Chang L.Y."/>
            <person name="Hsu C.Y."/>
            <person name="Yang H.T."/>
            <person name="Sudianto E."/>
            <person name="Hsu M.H."/>
            <person name="Wu K.P."/>
            <person name="Wang L.N."/>
            <person name="Leebens-Mack J.H."/>
            <person name="Tsai I.J."/>
        </authorList>
    </citation>
    <scope>NUCLEOTIDE SEQUENCE [LARGE SCALE GENOMIC DNA]</scope>
    <source>
        <strain evidence="24">cv. Chaw 1501</strain>
        <tissue evidence="23">Young leaves</tissue>
    </source>
</reference>
<dbReference type="PANTHER" id="PTHR48053:SF22">
    <property type="entry name" value="MDIS1-INTERACTING RECEPTOR LIKE KINASE 2-LIKE"/>
    <property type="match status" value="1"/>
</dbReference>
<dbReference type="GO" id="GO:0051707">
    <property type="term" value="P:response to other organism"/>
    <property type="evidence" value="ECO:0007669"/>
    <property type="project" value="UniProtKB-ARBA"/>
</dbReference>
<keyword evidence="8 21" id="KW-0812">Transmembrane</keyword>
<dbReference type="InterPro" id="IPR055414">
    <property type="entry name" value="LRR_R13L4/SHOC2-like"/>
</dbReference>
<evidence type="ECO:0000256" key="12">
    <source>
        <dbReference type="ARBA" id="ARBA00022777"/>
    </source>
</evidence>
<dbReference type="InterPro" id="IPR013210">
    <property type="entry name" value="LRR_N_plant-typ"/>
</dbReference>
<evidence type="ECO:0000256" key="11">
    <source>
        <dbReference type="ARBA" id="ARBA00022741"/>
    </source>
</evidence>
<dbReference type="Pfam" id="PF00069">
    <property type="entry name" value="Pkinase"/>
    <property type="match status" value="1"/>
</dbReference>
<accession>A0A443Q3G3</accession>
<dbReference type="FunFam" id="3.80.10.10:FF:000383">
    <property type="entry name" value="Leucine-rich repeat receptor protein kinase EMS1"/>
    <property type="match status" value="1"/>
</dbReference>
<comment type="catalytic activity">
    <reaction evidence="19">
        <text>L-seryl-[protein] + ATP = O-phospho-L-seryl-[protein] + ADP + H(+)</text>
        <dbReference type="Rhea" id="RHEA:17989"/>
        <dbReference type="Rhea" id="RHEA-COMP:9863"/>
        <dbReference type="Rhea" id="RHEA-COMP:11604"/>
        <dbReference type="ChEBI" id="CHEBI:15378"/>
        <dbReference type="ChEBI" id="CHEBI:29999"/>
        <dbReference type="ChEBI" id="CHEBI:30616"/>
        <dbReference type="ChEBI" id="CHEBI:83421"/>
        <dbReference type="ChEBI" id="CHEBI:456216"/>
        <dbReference type="EC" id="2.7.11.1"/>
    </reaction>
</comment>
<evidence type="ECO:0000256" key="2">
    <source>
        <dbReference type="ARBA" id="ARBA00004479"/>
    </source>
</evidence>
<dbReference type="SUPFAM" id="SSF52058">
    <property type="entry name" value="L domain-like"/>
    <property type="match status" value="1"/>
</dbReference>
<dbReference type="Gene3D" id="3.80.10.10">
    <property type="entry name" value="Ribonuclease Inhibitor"/>
    <property type="match status" value="5"/>
</dbReference>
<dbReference type="InterPro" id="IPR001611">
    <property type="entry name" value="Leu-rich_rpt"/>
</dbReference>
<dbReference type="InterPro" id="IPR011009">
    <property type="entry name" value="Kinase-like_dom_sf"/>
</dbReference>
<evidence type="ECO:0000256" key="7">
    <source>
        <dbReference type="ARBA" id="ARBA00022679"/>
    </source>
</evidence>
<evidence type="ECO:0000256" key="14">
    <source>
        <dbReference type="ARBA" id="ARBA00022989"/>
    </source>
</evidence>
<keyword evidence="10" id="KW-0677">Repeat</keyword>